<gene>
    <name evidence="2" type="ORF">HPB48_002905</name>
</gene>
<feature type="compositionally biased region" description="Low complexity" evidence="1">
    <location>
        <begin position="163"/>
        <end position="172"/>
    </location>
</feature>
<sequence>MLVAGHFSCATLSKERLKEKCALRALGDLRSFANTRPGHPKFRAMHVVTVCPGSDKKRRSEATFGTPLLLPGKAVLGPGNWRARKPARRKINKPPRCPERLSRGKAARGVLRRRNPDGAEKDTTLEEADDRAKKRHAAEVRRSQKVPPAASKEDLRPPPPTPHDGAPGHTTGSARLSACATKAKLSATGTGTPSDPFFFYLTRHTQVRQPGRDQSRNVAGRSGREHRTRELAPLSISNLSR</sequence>
<feature type="region of interest" description="Disordered" evidence="1">
    <location>
        <begin position="203"/>
        <end position="241"/>
    </location>
</feature>
<protein>
    <submittedName>
        <fullName evidence="2">Uncharacterized protein</fullName>
    </submittedName>
</protein>
<organism evidence="2 3">
    <name type="scientific">Haemaphysalis longicornis</name>
    <name type="common">Bush tick</name>
    <dbReference type="NCBI Taxonomy" id="44386"/>
    <lineage>
        <taxon>Eukaryota</taxon>
        <taxon>Metazoa</taxon>
        <taxon>Ecdysozoa</taxon>
        <taxon>Arthropoda</taxon>
        <taxon>Chelicerata</taxon>
        <taxon>Arachnida</taxon>
        <taxon>Acari</taxon>
        <taxon>Parasitiformes</taxon>
        <taxon>Ixodida</taxon>
        <taxon>Ixodoidea</taxon>
        <taxon>Ixodidae</taxon>
        <taxon>Haemaphysalinae</taxon>
        <taxon>Haemaphysalis</taxon>
    </lineage>
</organism>
<proteinExistence type="predicted"/>
<dbReference type="EMBL" id="JABSTR010000001">
    <property type="protein sequence ID" value="KAH9361043.1"/>
    <property type="molecule type" value="Genomic_DNA"/>
</dbReference>
<evidence type="ECO:0000313" key="2">
    <source>
        <dbReference type="EMBL" id="KAH9361043.1"/>
    </source>
</evidence>
<dbReference type="VEuPathDB" id="VectorBase:HLOH_049644"/>
<reference evidence="2 3" key="1">
    <citation type="journal article" date="2020" name="Cell">
        <title>Large-Scale Comparative Analyses of Tick Genomes Elucidate Their Genetic Diversity and Vector Capacities.</title>
        <authorList>
            <consortium name="Tick Genome and Microbiome Consortium (TIGMIC)"/>
            <person name="Jia N."/>
            <person name="Wang J."/>
            <person name="Shi W."/>
            <person name="Du L."/>
            <person name="Sun Y."/>
            <person name="Zhan W."/>
            <person name="Jiang J.F."/>
            <person name="Wang Q."/>
            <person name="Zhang B."/>
            <person name="Ji P."/>
            <person name="Bell-Sakyi L."/>
            <person name="Cui X.M."/>
            <person name="Yuan T.T."/>
            <person name="Jiang B.G."/>
            <person name="Yang W.F."/>
            <person name="Lam T.T."/>
            <person name="Chang Q.C."/>
            <person name="Ding S.J."/>
            <person name="Wang X.J."/>
            <person name="Zhu J.G."/>
            <person name="Ruan X.D."/>
            <person name="Zhao L."/>
            <person name="Wei J.T."/>
            <person name="Ye R.Z."/>
            <person name="Que T.C."/>
            <person name="Du C.H."/>
            <person name="Zhou Y.H."/>
            <person name="Cheng J.X."/>
            <person name="Dai P.F."/>
            <person name="Guo W.B."/>
            <person name="Han X.H."/>
            <person name="Huang E.J."/>
            <person name="Li L.F."/>
            <person name="Wei W."/>
            <person name="Gao Y.C."/>
            <person name="Liu J.Z."/>
            <person name="Shao H.Z."/>
            <person name="Wang X."/>
            <person name="Wang C.C."/>
            <person name="Yang T.C."/>
            <person name="Huo Q.B."/>
            <person name="Li W."/>
            <person name="Chen H.Y."/>
            <person name="Chen S.E."/>
            <person name="Zhou L.G."/>
            <person name="Ni X.B."/>
            <person name="Tian J.H."/>
            <person name="Sheng Y."/>
            <person name="Liu T."/>
            <person name="Pan Y.S."/>
            <person name="Xia L.Y."/>
            <person name="Li J."/>
            <person name="Zhao F."/>
            <person name="Cao W.C."/>
        </authorList>
    </citation>
    <scope>NUCLEOTIDE SEQUENCE [LARGE SCALE GENOMIC DNA]</scope>
    <source>
        <strain evidence="2">HaeL-2018</strain>
    </source>
</reference>
<comment type="caution">
    <text evidence="2">The sequence shown here is derived from an EMBL/GenBank/DDBJ whole genome shotgun (WGS) entry which is preliminary data.</text>
</comment>
<dbReference type="AlphaFoldDB" id="A0A9J6FDQ3"/>
<accession>A0A9J6FDQ3</accession>
<feature type="compositionally biased region" description="Basic and acidic residues" evidence="1">
    <location>
        <begin position="114"/>
        <end position="124"/>
    </location>
</feature>
<evidence type="ECO:0000256" key="1">
    <source>
        <dbReference type="SAM" id="MobiDB-lite"/>
    </source>
</evidence>
<keyword evidence="3" id="KW-1185">Reference proteome</keyword>
<feature type="compositionally biased region" description="Basic residues" evidence="1">
    <location>
        <begin position="103"/>
        <end position="113"/>
    </location>
</feature>
<feature type="compositionally biased region" description="Basic residues" evidence="1">
    <location>
        <begin position="82"/>
        <end position="93"/>
    </location>
</feature>
<feature type="region of interest" description="Disordered" evidence="1">
    <location>
        <begin position="75"/>
        <end position="173"/>
    </location>
</feature>
<name>A0A9J6FDQ3_HAELO</name>
<dbReference type="Proteomes" id="UP000821853">
    <property type="component" value="Chromosome 1"/>
</dbReference>
<evidence type="ECO:0000313" key="3">
    <source>
        <dbReference type="Proteomes" id="UP000821853"/>
    </source>
</evidence>